<name>A0ACB8U1N7_9APHY</name>
<protein>
    <submittedName>
        <fullName evidence="1">Uncharacterized protein</fullName>
    </submittedName>
</protein>
<accession>A0ACB8U1N7</accession>
<proteinExistence type="predicted"/>
<gene>
    <name evidence="1" type="ORF">BDY19DRAFT_907053</name>
</gene>
<evidence type="ECO:0000313" key="2">
    <source>
        <dbReference type="Proteomes" id="UP001055072"/>
    </source>
</evidence>
<organism evidence="1 2">
    <name type="scientific">Irpex rosettiformis</name>
    <dbReference type="NCBI Taxonomy" id="378272"/>
    <lineage>
        <taxon>Eukaryota</taxon>
        <taxon>Fungi</taxon>
        <taxon>Dikarya</taxon>
        <taxon>Basidiomycota</taxon>
        <taxon>Agaricomycotina</taxon>
        <taxon>Agaricomycetes</taxon>
        <taxon>Polyporales</taxon>
        <taxon>Irpicaceae</taxon>
        <taxon>Irpex</taxon>
    </lineage>
</organism>
<reference evidence="1" key="1">
    <citation type="journal article" date="2021" name="Environ. Microbiol.">
        <title>Gene family expansions and transcriptome signatures uncover fungal adaptations to wood decay.</title>
        <authorList>
            <person name="Hage H."/>
            <person name="Miyauchi S."/>
            <person name="Viragh M."/>
            <person name="Drula E."/>
            <person name="Min B."/>
            <person name="Chaduli D."/>
            <person name="Navarro D."/>
            <person name="Favel A."/>
            <person name="Norest M."/>
            <person name="Lesage-Meessen L."/>
            <person name="Balint B."/>
            <person name="Merenyi Z."/>
            <person name="de Eugenio L."/>
            <person name="Morin E."/>
            <person name="Martinez A.T."/>
            <person name="Baldrian P."/>
            <person name="Stursova M."/>
            <person name="Martinez M.J."/>
            <person name="Novotny C."/>
            <person name="Magnuson J.K."/>
            <person name="Spatafora J.W."/>
            <person name="Maurice S."/>
            <person name="Pangilinan J."/>
            <person name="Andreopoulos W."/>
            <person name="LaButti K."/>
            <person name="Hundley H."/>
            <person name="Na H."/>
            <person name="Kuo A."/>
            <person name="Barry K."/>
            <person name="Lipzen A."/>
            <person name="Henrissat B."/>
            <person name="Riley R."/>
            <person name="Ahrendt S."/>
            <person name="Nagy L.G."/>
            <person name="Grigoriev I.V."/>
            <person name="Martin F."/>
            <person name="Rosso M.N."/>
        </authorList>
    </citation>
    <scope>NUCLEOTIDE SEQUENCE</scope>
    <source>
        <strain evidence="1">CBS 384.51</strain>
    </source>
</reference>
<sequence length="344" mass="39302">MSGQSVKAIDKQVSGTPPFTVIINQPEKCKLKDLSEGFPKQYIVTSERAQEKPRDPIVSVDPERFWRTHTPFPVSDGQNWGMSGRSTKDVHFVGRVYTVESRCQWERPSGVTRMNMLHIEQRRWIRVTVFYSSHNETQKCFREKGRSKKSERFEWSDDLVEGVLDFYRKFSRVNTMLWCTLDFSVDVSTSDPSTLIGCPSNCQSYLCVSNSTLKMVINVQAYSRSYEVITAMTHVRRHNELTQSADIGIVLRADEEVDDESGDGHYHVSNKSVCPSTERSSQEALNLALGPIYHPTPSVPRAPKQSRVAQSAQREPPMHRSDRYLTCDEKCLLPLVNSKSESIW</sequence>
<keyword evidence="2" id="KW-1185">Reference proteome</keyword>
<comment type="caution">
    <text evidence="1">The sequence shown here is derived from an EMBL/GenBank/DDBJ whole genome shotgun (WGS) entry which is preliminary data.</text>
</comment>
<evidence type="ECO:0000313" key="1">
    <source>
        <dbReference type="EMBL" id="KAI0088079.1"/>
    </source>
</evidence>
<dbReference type="Proteomes" id="UP001055072">
    <property type="component" value="Unassembled WGS sequence"/>
</dbReference>
<dbReference type="EMBL" id="MU274915">
    <property type="protein sequence ID" value="KAI0088079.1"/>
    <property type="molecule type" value="Genomic_DNA"/>
</dbReference>